<sequence length="256" mass="27078">MRVGVWLLFALATLAQVQGEGHSKFKAKKQIIGGLKAQAGKHLYLAGLKASAQAETECGSTLIAPTYLLTAAHCVSDSIKVAAIGTHYNTNNKGGEVIPVAELIPHPKFNGDPLYGFDVAIVRLARPSKITPGKLLWDVIQPGTPLVVRGWGLTADGGGAAAELLEVHTKFLRNRQCRAGLNLTTFARNSFCAGGEKGKDACQGDSGGPIVVQQGQDEFVVGVVSFGDGCGRAKPGVYARLSHPDLRSFIEPYLKC</sequence>
<comment type="similarity">
    <text evidence="1">Belongs to the peptidase S1 family.</text>
</comment>
<evidence type="ECO:0000259" key="11">
    <source>
        <dbReference type="PROSITE" id="PS50240"/>
    </source>
</evidence>
<comment type="caution">
    <text evidence="12">The sequence shown here is derived from an EMBL/GenBank/DDBJ whole genome shotgun (WGS) entry which is preliminary data.</text>
</comment>
<dbReference type="EMBL" id="VJMJ01000286">
    <property type="protein sequence ID" value="KAF0724029.1"/>
    <property type="molecule type" value="Genomic_DNA"/>
</dbReference>
<keyword evidence="7" id="KW-1015">Disulfide bond</keyword>
<keyword evidence="8" id="KW-0325">Glycoprotein</keyword>
<gene>
    <name evidence="12" type="ORF">Ae201684_017195</name>
</gene>
<evidence type="ECO:0000256" key="2">
    <source>
        <dbReference type="ARBA" id="ARBA00022670"/>
    </source>
</evidence>
<feature type="chain" id="PRO_5026338457" description="Peptidase S1 domain-containing protein" evidence="10">
    <location>
        <begin position="20"/>
        <end position="256"/>
    </location>
</feature>
<keyword evidence="4 9" id="KW-0378">Hydrolase</keyword>
<accession>A0A6G0WAW2</accession>
<feature type="signal peptide" evidence="10">
    <location>
        <begin position="1"/>
        <end position="19"/>
    </location>
</feature>
<proteinExistence type="inferred from homology"/>
<keyword evidence="5 9" id="KW-0720">Serine protease</keyword>
<evidence type="ECO:0000256" key="9">
    <source>
        <dbReference type="RuleBase" id="RU363034"/>
    </source>
</evidence>
<dbReference type="VEuPathDB" id="FungiDB:AeMF1_010568"/>
<dbReference type="SUPFAM" id="SSF50494">
    <property type="entry name" value="Trypsin-like serine proteases"/>
    <property type="match status" value="1"/>
</dbReference>
<organism evidence="12 13">
    <name type="scientific">Aphanomyces euteiches</name>
    <dbReference type="NCBI Taxonomy" id="100861"/>
    <lineage>
        <taxon>Eukaryota</taxon>
        <taxon>Sar</taxon>
        <taxon>Stramenopiles</taxon>
        <taxon>Oomycota</taxon>
        <taxon>Saprolegniomycetes</taxon>
        <taxon>Saprolegniales</taxon>
        <taxon>Verrucalvaceae</taxon>
        <taxon>Aphanomyces</taxon>
    </lineage>
</organism>
<dbReference type="CDD" id="cd00190">
    <property type="entry name" value="Tryp_SPc"/>
    <property type="match status" value="1"/>
</dbReference>
<dbReference type="InterPro" id="IPR018114">
    <property type="entry name" value="TRYPSIN_HIS"/>
</dbReference>
<dbReference type="PRINTS" id="PR00722">
    <property type="entry name" value="CHYMOTRYPSIN"/>
</dbReference>
<evidence type="ECO:0000256" key="7">
    <source>
        <dbReference type="ARBA" id="ARBA00023157"/>
    </source>
</evidence>
<dbReference type="Gene3D" id="2.40.10.10">
    <property type="entry name" value="Trypsin-like serine proteases"/>
    <property type="match status" value="1"/>
</dbReference>
<evidence type="ECO:0000256" key="8">
    <source>
        <dbReference type="ARBA" id="ARBA00023180"/>
    </source>
</evidence>
<dbReference type="FunFam" id="2.40.10.10:FF:000036">
    <property type="entry name" value="Trypsin beta"/>
    <property type="match status" value="1"/>
</dbReference>
<dbReference type="PANTHER" id="PTHR24276:SF98">
    <property type="entry name" value="FI18310P1-RELATED"/>
    <property type="match status" value="1"/>
</dbReference>
<evidence type="ECO:0000313" key="13">
    <source>
        <dbReference type="Proteomes" id="UP000481153"/>
    </source>
</evidence>
<dbReference type="InterPro" id="IPR009003">
    <property type="entry name" value="Peptidase_S1_PA"/>
</dbReference>
<dbReference type="SMART" id="SM00020">
    <property type="entry name" value="Tryp_SPc"/>
    <property type="match status" value="1"/>
</dbReference>
<dbReference type="InterPro" id="IPR001254">
    <property type="entry name" value="Trypsin_dom"/>
</dbReference>
<keyword evidence="13" id="KW-1185">Reference proteome</keyword>
<evidence type="ECO:0000256" key="4">
    <source>
        <dbReference type="ARBA" id="ARBA00022801"/>
    </source>
</evidence>
<keyword evidence="6" id="KW-0843">Virulence</keyword>
<protein>
    <recommendedName>
        <fullName evidence="11">Peptidase S1 domain-containing protein</fullName>
    </recommendedName>
</protein>
<dbReference type="GO" id="GO:0006508">
    <property type="term" value="P:proteolysis"/>
    <property type="evidence" value="ECO:0007669"/>
    <property type="project" value="UniProtKB-KW"/>
</dbReference>
<dbReference type="Pfam" id="PF00089">
    <property type="entry name" value="Trypsin"/>
    <property type="match status" value="1"/>
</dbReference>
<dbReference type="PROSITE" id="PS00134">
    <property type="entry name" value="TRYPSIN_HIS"/>
    <property type="match status" value="1"/>
</dbReference>
<keyword evidence="3 10" id="KW-0732">Signal</keyword>
<name>A0A6G0WAW2_9STRA</name>
<dbReference type="PROSITE" id="PS00135">
    <property type="entry name" value="TRYPSIN_SER"/>
    <property type="match status" value="1"/>
</dbReference>
<keyword evidence="2 9" id="KW-0645">Protease</keyword>
<feature type="domain" description="Peptidase S1" evidence="11">
    <location>
        <begin position="31"/>
        <end position="255"/>
    </location>
</feature>
<dbReference type="InterPro" id="IPR043504">
    <property type="entry name" value="Peptidase_S1_PA_chymotrypsin"/>
</dbReference>
<reference evidence="12 13" key="1">
    <citation type="submission" date="2019-07" db="EMBL/GenBank/DDBJ databases">
        <title>Genomics analysis of Aphanomyces spp. identifies a new class of oomycete effector associated with host adaptation.</title>
        <authorList>
            <person name="Gaulin E."/>
        </authorList>
    </citation>
    <scope>NUCLEOTIDE SEQUENCE [LARGE SCALE GENOMIC DNA]</scope>
    <source>
        <strain evidence="12 13">ATCC 201684</strain>
    </source>
</reference>
<evidence type="ECO:0000256" key="3">
    <source>
        <dbReference type="ARBA" id="ARBA00022729"/>
    </source>
</evidence>
<evidence type="ECO:0000313" key="12">
    <source>
        <dbReference type="EMBL" id="KAF0724029.1"/>
    </source>
</evidence>
<dbReference type="GO" id="GO:0004252">
    <property type="term" value="F:serine-type endopeptidase activity"/>
    <property type="evidence" value="ECO:0007669"/>
    <property type="project" value="InterPro"/>
</dbReference>
<dbReference type="Proteomes" id="UP000481153">
    <property type="component" value="Unassembled WGS sequence"/>
</dbReference>
<dbReference type="AlphaFoldDB" id="A0A6G0WAW2"/>
<dbReference type="InterPro" id="IPR050430">
    <property type="entry name" value="Peptidase_S1"/>
</dbReference>
<dbReference type="PANTHER" id="PTHR24276">
    <property type="entry name" value="POLYSERASE-RELATED"/>
    <property type="match status" value="1"/>
</dbReference>
<evidence type="ECO:0000256" key="5">
    <source>
        <dbReference type="ARBA" id="ARBA00022825"/>
    </source>
</evidence>
<evidence type="ECO:0000256" key="1">
    <source>
        <dbReference type="ARBA" id="ARBA00007664"/>
    </source>
</evidence>
<dbReference type="PROSITE" id="PS50240">
    <property type="entry name" value="TRYPSIN_DOM"/>
    <property type="match status" value="1"/>
</dbReference>
<evidence type="ECO:0000256" key="10">
    <source>
        <dbReference type="SAM" id="SignalP"/>
    </source>
</evidence>
<evidence type="ECO:0000256" key="6">
    <source>
        <dbReference type="ARBA" id="ARBA00023026"/>
    </source>
</evidence>
<dbReference type="InterPro" id="IPR001314">
    <property type="entry name" value="Peptidase_S1A"/>
</dbReference>
<dbReference type="InterPro" id="IPR033116">
    <property type="entry name" value="TRYPSIN_SER"/>
</dbReference>